<keyword evidence="2" id="KW-1185">Reference proteome</keyword>
<dbReference type="Proteomes" id="UP001138751">
    <property type="component" value="Unassembled WGS sequence"/>
</dbReference>
<evidence type="ECO:0000313" key="2">
    <source>
        <dbReference type="Proteomes" id="UP001138751"/>
    </source>
</evidence>
<evidence type="ECO:0000313" key="1">
    <source>
        <dbReference type="EMBL" id="MBR0674240.1"/>
    </source>
</evidence>
<sequence>MSLHRIEGRVTAILRPAGGGAPLLVRRGRNAVLRGGAELLAGLFSGNAATAVNGAMVGIGEEPANPPYEAGPIIVDGAGATRLLRPTATIAPADCTVETIAAEFRVRVTVRALLPATNAVDPTDPATRVEITEASLGVLDAAGTGLARIYNRVVFEPVPKTNAHELALYFEVDFPYGA</sequence>
<reference evidence="1" key="2">
    <citation type="journal article" date="2021" name="Syst. Appl. Microbiol.">
        <title>Roseomonas hellenica sp. nov., isolated from roots of wild-growing Alkanna tinctoria.</title>
        <authorList>
            <person name="Rat A."/>
            <person name="Naranjo H.D."/>
            <person name="Lebbe L."/>
            <person name="Cnockaert M."/>
            <person name="Krigas N."/>
            <person name="Grigoriadou K."/>
            <person name="Maloupa E."/>
            <person name="Willems A."/>
        </authorList>
    </citation>
    <scope>NUCLEOTIDE SEQUENCE</scope>
    <source>
        <strain evidence="1">LMG 31231</strain>
    </source>
</reference>
<protein>
    <submittedName>
        <fullName evidence="1">Uncharacterized protein</fullName>
    </submittedName>
</protein>
<reference evidence="1" key="1">
    <citation type="submission" date="2020-01" db="EMBL/GenBank/DDBJ databases">
        <authorList>
            <person name="Rat A."/>
        </authorList>
    </citation>
    <scope>NUCLEOTIDE SEQUENCE</scope>
    <source>
        <strain evidence="1">LMG 31231</strain>
    </source>
</reference>
<dbReference type="EMBL" id="JAAEDM010000128">
    <property type="protein sequence ID" value="MBR0674240.1"/>
    <property type="molecule type" value="Genomic_DNA"/>
</dbReference>
<organism evidence="1 2">
    <name type="scientific">Neoroseomonas soli</name>
    <dbReference type="NCBI Taxonomy" id="1081025"/>
    <lineage>
        <taxon>Bacteria</taxon>
        <taxon>Pseudomonadati</taxon>
        <taxon>Pseudomonadota</taxon>
        <taxon>Alphaproteobacteria</taxon>
        <taxon>Acetobacterales</taxon>
        <taxon>Acetobacteraceae</taxon>
        <taxon>Neoroseomonas</taxon>
    </lineage>
</organism>
<comment type="caution">
    <text evidence="1">The sequence shown here is derived from an EMBL/GenBank/DDBJ whole genome shotgun (WGS) entry which is preliminary data.</text>
</comment>
<accession>A0A9X9X4B1</accession>
<proteinExistence type="predicted"/>
<name>A0A9X9X4B1_9PROT</name>
<gene>
    <name evidence="1" type="ORF">GXW76_23915</name>
</gene>
<dbReference type="RefSeq" id="WP_211864663.1">
    <property type="nucleotide sequence ID" value="NZ_JAAEDM010000128.1"/>
</dbReference>
<dbReference type="AlphaFoldDB" id="A0A9X9X4B1"/>